<comment type="subcellular location">
    <subcellularLocation>
        <location evidence="1">Membrane</location>
        <topology evidence="1">Multi-pass membrane protein</topology>
    </subcellularLocation>
</comment>
<reference evidence="5" key="1">
    <citation type="journal article" date="2021" name="Sci. Adv.">
        <title>The American lobster genome reveals insights on longevity, neural, and immune adaptations.</title>
        <authorList>
            <person name="Polinski J.M."/>
            <person name="Zimin A.V."/>
            <person name="Clark K.F."/>
            <person name="Kohn A.B."/>
            <person name="Sadowski N."/>
            <person name="Timp W."/>
            <person name="Ptitsyn A."/>
            <person name="Khanna P."/>
            <person name="Romanova D.Y."/>
            <person name="Williams P."/>
            <person name="Greenwood S.J."/>
            <person name="Moroz L.L."/>
            <person name="Walt D.R."/>
            <person name="Bodnar A.G."/>
        </authorList>
    </citation>
    <scope>NUCLEOTIDE SEQUENCE</scope>
    <source>
        <strain evidence="5">GMGI-L3</strain>
    </source>
</reference>
<feature type="non-terminal residue" evidence="5">
    <location>
        <position position="1"/>
    </location>
</feature>
<keyword evidence="3" id="KW-1133">Transmembrane helix</keyword>
<evidence type="ECO:0000259" key="4">
    <source>
        <dbReference type="PROSITE" id="PS50850"/>
    </source>
</evidence>
<dbReference type="InterPro" id="IPR036259">
    <property type="entry name" value="MFS_trans_sf"/>
</dbReference>
<dbReference type="Proteomes" id="UP000747542">
    <property type="component" value="Unassembled WGS sequence"/>
</dbReference>
<evidence type="ECO:0000256" key="2">
    <source>
        <dbReference type="SAM" id="MobiDB-lite"/>
    </source>
</evidence>
<feature type="transmembrane region" description="Helical" evidence="3">
    <location>
        <begin position="189"/>
        <end position="212"/>
    </location>
</feature>
<dbReference type="InterPro" id="IPR050327">
    <property type="entry name" value="Proton-linked_MCT"/>
</dbReference>
<proteinExistence type="predicted"/>
<feature type="compositionally biased region" description="Basic and acidic residues" evidence="2">
    <location>
        <begin position="76"/>
        <end position="87"/>
    </location>
</feature>
<dbReference type="Gene3D" id="1.20.1250.20">
    <property type="entry name" value="MFS general substrate transporter like domains"/>
    <property type="match status" value="1"/>
</dbReference>
<dbReference type="PANTHER" id="PTHR11360">
    <property type="entry name" value="MONOCARBOXYLATE TRANSPORTER"/>
    <property type="match status" value="1"/>
</dbReference>
<dbReference type="EMBL" id="JAHLQT010041065">
    <property type="protein sequence ID" value="KAG7155683.1"/>
    <property type="molecule type" value="Genomic_DNA"/>
</dbReference>
<feature type="transmembrane region" description="Helical" evidence="3">
    <location>
        <begin position="224"/>
        <end position="245"/>
    </location>
</feature>
<name>A0A8J5JJU7_HOMAM</name>
<evidence type="ECO:0000313" key="6">
    <source>
        <dbReference type="Proteomes" id="UP000747542"/>
    </source>
</evidence>
<evidence type="ECO:0000313" key="5">
    <source>
        <dbReference type="EMBL" id="KAG7155683.1"/>
    </source>
</evidence>
<dbReference type="GO" id="GO:0016020">
    <property type="term" value="C:membrane"/>
    <property type="evidence" value="ECO:0007669"/>
    <property type="project" value="UniProtKB-SubCell"/>
</dbReference>
<feature type="transmembrane region" description="Helical" evidence="3">
    <location>
        <begin position="370"/>
        <end position="392"/>
    </location>
</feature>
<feature type="region of interest" description="Disordered" evidence="2">
    <location>
        <begin position="72"/>
        <end position="91"/>
    </location>
</feature>
<keyword evidence="3" id="KW-0472">Membrane</keyword>
<feature type="transmembrane region" description="Helical" evidence="3">
    <location>
        <begin position="333"/>
        <end position="358"/>
    </location>
</feature>
<protein>
    <submittedName>
        <fullName evidence="5">Monocarboxylate transporter 3-like</fullName>
    </submittedName>
</protein>
<feature type="transmembrane region" description="Helical" evidence="3">
    <location>
        <begin position="138"/>
        <end position="157"/>
    </location>
</feature>
<evidence type="ECO:0000256" key="1">
    <source>
        <dbReference type="ARBA" id="ARBA00004141"/>
    </source>
</evidence>
<dbReference type="InterPro" id="IPR011701">
    <property type="entry name" value="MFS"/>
</dbReference>
<keyword evidence="6" id="KW-1185">Reference proteome</keyword>
<feature type="transmembrane region" description="Helical" evidence="3">
    <location>
        <begin position="423"/>
        <end position="445"/>
    </location>
</feature>
<gene>
    <name evidence="5" type="primary">Slc16A3-L</name>
    <name evidence="5" type="ORF">Hamer_G016064</name>
</gene>
<dbReference type="Pfam" id="PF07690">
    <property type="entry name" value="MFS_1"/>
    <property type="match status" value="1"/>
</dbReference>
<feature type="transmembrane region" description="Helical" evidence="3">
    <location>
        <begin position="251"/>
        <end position="272"/>
    </location>
</feature>
<accession>A0A8J5JJU7</accession>
<dbReference type="SUPFAM" id="SSF103473">
    <property type="entry name" value="MFS general substrate transporter"/>
    <property type="match status" value="1"/>
</dbReference>
<feature type="domain" description="Major facilitator superfamily (MFS) profile" evidence="4">
    <location>
        <begin position="95"/>
        <end position="526"/>
    </location>
</feature>
<dbReference type="InterPro" id="IPR020846">
    <property type="entry name" value="MFS_dom"/>
</dbReference>
<feature type="transmembrane region" description="Helical" evidence="3">
    <location>
        <begin position="399"/>
        <end position="417"/>
    </location>
</feature>
<dbReference type="AlphaFoldDB" id="A0A8J5JJU7"/>
<dbReference type="PROSITE" id="PS50850">
    <property type="entry name" value="MFS"/>
    <property type="match status" value="1"/>
</dbReference>
<feature type="transmembrane region" description="Helical" evidence="3">
    <location>
        <begin position="97"/>
        <end position="126"/>
    </location>
</feature>
<evidence type="ECO:0000256" key="3">
    <source>
        <dbReference type="SAM" id="Phobius"/>
    </source>
</evidence>
<dbReference type="GO" id="GO:0008028">
    <property type="term" value="F:monocarboxylic acid transmembrane transporter activity"/>
    <property type="evidence" value="ECO:0007669"/>
    <property type="project" value="TreeGrafter"/>
</dbReference>
<organism evidence="5 6">
    <name type="scientific">Homarus americanus</name>
    <name type="common">American lobster</name>
    <dbReference type="NCBI Taxonomy" id="6706"/>
    <lineage>
        <taxon>Eukaryota</taxon>
        <taxon>Metazoa</taxon>
        <taxon>Ecdysozoa</taxon>
        <taxon>Arthropoda</taxon>
        <taxon>Crustacea</taxon>
        <taxon>Multicrustacea</taxon>
        <taxon>Malacostraca</taxon>
        <taxon>Eumalacostraca</taxon>
        <taxon>Eucarida</taxon>
        <taxon>Decapoda</taxon>
        <taxon>Pleocyemata</taxon>
        <taxon>Astacidea</taxon>
        <taxon>Nephropoidea</taxon>
        <taxon>Nephropidae</taxon>
        <taxon>Homarus</taxon>
    </lineage>
</organism>
<feature type="transmembrane region" description="Helical" evidence="3">
    <location>
        <begin position="164"/>
        <end position="183"/>
    </location>
</feature>
<comment type="caution">
    <text evidence="5">The sequence shown here is derived from an EMBL/GenBank/DDBJ whole genome shotgun (WGS) entry which is preliminary data.</text>
</comment>
<sequence length="526" mass="57451">MVIEEPLRNMSHMDNNSRRRFTEVVNEGFVHDDSASGGEQNQCTSSVSALETKLENKTESARQVITIAVEAESPGDLERPDTERFGQDETPESDSAWMVAVGASLIMMLTDMVGACFSLIFLPLFLELGTSSSTSGRLFNIMEFMWSISGLIIGPLVKRFGWRQVALVCSLLITSSFIISSFATSAWFLLFSFSILAGVSCGIVNNLCLLIIPHYFKQKRGVANAFMMAGSSIGQMVGPILISSVHDEFGFIGGTFIVGAVVLHCCVGASLFRPIQVHTRLRQDSTKTKDWEPSAKNTENTVNKSTCKVLTEAFVSICHDVVANFSILKSLRAIIIALGGMLFVNTFLNFLTLVPFAVEAAGHPGQVTNWHFMVSAACNLVARLVVCLLSDFSRFSMQVCFMTSAAITALSILAYSVVADTWWQTLIMGAFGCGVGGYMGIYNLGAAHFMGLDDMAPTMGVPNSPVEIQGMKEKMPLSLLADKMYEKFSYLRLLAVIGNRTVVSVTVQPLKEMYTVFVFLTSLLSH</sequence>
<dbReference type="PANTHER" id="PTHR11360:SF284">
    <property type="entry name" value="EG:103B4.3 PROTEIN-RELATED"/>
    <property type="match status" value="1"/>
</dbReference>
<keyword evidence="3" id="KW-0812">Transmembrane</keyword>